<dbReference type="SUPFAM" id="SSF49503">
    <property type="entry name" value="Cupredoxins"/>
    <property type="match status" value="3"/>
</dbReference>
<dbReference type="NCBIfam" id="TIGR01480">
    <property type="entry name" value="copper_res_A"/>
    <property type="match status" value="1"/>
</dbReference>
<gene>
    <name evidence="8" type="ORF">ENJ46_00815</name>
</gene>
<evidence type="ECO:0000259" key="5">
    <source>
        <dbReference type="Pfam" id="PF00394"/>
    </source>
</evidence>
<dbReference type="InterPro" id="IPR045087">
    <property type="entry name" value="Cu-oxidase_fam"/>
</dbReference>
<accession>A0A7C3GKA6</accession>
<evidence type="ECO:0000259" key="7">
    <source>
        <dbReference type="Pfam" id="PF07732"/>
    </source>
</evidence>
<dbReference type="InterPro" id="IPR011706">
    <property type="entry name" value="Cu-oxidase_C"/>
</dbReference>
<dbReference type="Pfam" id="PF00394">
    <property type="entry name" value="Cu-oxidase"/>
    <property type="match status" value="1"/>
</dbReference>
<keyword evidence="2" id="KW-0560">Oxidoreductase</keyword>
<dbReference type="CDD" id="cd13874">
    <property type="entry name" value="CuRO_2_CopA"/>
    <property type="match status" value="1"/>
</dbReference>
<dbReference type="Pfam" id="PF07731">
    <property type="entry name" value="Cu-oxidase_2"/>
    <property type="match status" value="1"/>
</dbReference>
<keyword evidence="4" id="KW-0732">Signal</keyword>
<dbReference type="InterPro" id="IPR001117">
    <property type="entry name" value="Cu-oxidase_2nd"/>
</dbReference>
<sequence length="544" mass="60858">MINRRRLLLSAASGGAAWSLAGLIPVWAKTAEQGNLGLTHTHNDVFDLTIGEFPVRINGRTGMAVGVNGTIPSPLLRFQEGQNITLNVTNTLKEDSSIHWHGLLVPFPMDGVPGITFPGIKPGETFQYKYSVPQSGTYWYHSHSGLQEQQGHYGPIIIDPKTPDPVQYDREYVLVLSDWTFQNPHRIFAKLKKMSDSFNFQRRTLGDFVQEAEHKGFAQAFKRTARWGAMRMSSTDIADITGDTYTYLINGRGTQDNWNGVFTPGERVRLRIINASAMTLFNVRIPGLPMTIVAADGLNVQPHEVDEFQMGVAETYDVIIEPQEAEPYAFVAESIDRAGQVVATFGPEPGMQATIPTLRTKPRLTMRDMGMGNMQMDGKSGMDMDGMDMDGMDHSKMDMSDMDMSSMDMSGMEKVKKSKLKRGPGVVNIAMAPINRMHEPGIGLNDVGHRTLNYAALRSLEPNPDTRKPGREIELHLTSNMERYMWSFDGVKFSHVKEAIKFYEGERVRVTLINDTMMPHPIHLHGMFFDLVIPDNAAGNHRPR</sequence>
<feature type="domain" description="Plastocyanin-like" evidence="5">
    <location>
        <begin position="230"/>
        <end position="333"/>
    </location>
</feature>
<dbReference type="InterPro" id="IPR011707">
    <property type="entry name" value="Cu-oxidase-like_N"/>
</dbReference>
<dbReference type="InterPro" id="IPR006376">
    <property type="entry name" value="Cu-R_CopA"/>
</dbReference>
<reference evidence="8" key="1">
    <citation type="journal article" date="2020" name="mSystems">
        <title>Genome- and Community-Level Interaction Insights into Carbon Utilization and Element Cycling Functions of Hydrothermarchaeota in Hydrothermal Sediment.</title>
        <authorList>
            <person name="Zhou Z."/>
            <person name="Liu Y."/>
            <person name="Xu W."/>
            <person name="Pan J."/>
            <person name="Luo Z.H."/>
            <person name="Li M."/>
        </authorList>
    </citation>
    <scope>NUCLEOTIDE SEQUENCE [LARGE SCALE GENOMIC DNA]</scope>
    <source>
        <strain evidence="8">HyVt-489</strain>
    </source>
</reference>
<feature type="signal peptide" evidence="4">
    <location>
        <begin position="1"/>
        <end position="21"/>
    </location>
</feature>
<evidence type="ECO:0000256" key="2">
    <source>
        <dbReference type="ARBA" id="ARBA00023002"/>
    </source>
</evidence>
<protein>
    <submittedName>
        <fullName evidence="8">Copper resistance system multicopper oxidase</fullName>
    </submittedName>
</protein>
<name>A0A7C3GKA6_9PROT</name>
<dbReference type="Pfam" id="PF07732">
    <property type="entry name" value="Cu-oxidase_3"/>
    <property type="match status" value="1"/>
</dbReference>
<dbReference type="InterPro" id="IPR006311">
    <property type="entry name" value="TAT_signal"/>
</dbReference>
<feature type="domain" description="Plastocyanin-like" evidence="7">
    <location>
        <begin position="56"/>
        <end position="161"/>
    </location>
</feature>
<proteinExistence type="predicted"/>
<evidence type="ECO:0000256" key="1">
    <source>
        <dbReference type="ARBA" id="ARBA00022723"/>
    </source>
</evidence>
<dbReference type="Proteomes" id="UP000886042">
    <property type="component" value="Unassembled WGS sequence"/>
</dbReference>
<dbReference type="InterPro" id="IPR008972">
    <property type="entry name" value="Cupredoxin"/>
</dbReference>
<dbReference type="InterPro" id="IPR034284">
    <property type="entry name" value="CuRO_1_CopA"/>
</dbReference>
<feature type="chain" id="PRO_5027662662" evidence="4">
    <location>
        <begin position="22"/>
        <end position="544"/>
    </location>
</feature>
<dbReference type="GO" id="GO:0016491">
    <property type="term" value="F:oxidoreductase activity"/>
    <property type="evidence" value="ECO:0007669"/>
    <property type="project" value="UniProtKB-KW"/>
</dbReference>
<evidence type="ECO:0000259" key="6">
    <source>
        <dbReference type="Pfam" id="PF07731"/>
    </source>
</evidence>
<dbReference type="CDD" id="cd13848">
    <property type="entry name" value="CuRO_1_CopA"/>
    <property type="match status" value="1"/>
</dbReference>
<comment type="caution">
    <text evidence="8">The sequence shown here is derived from an EMBL/GenBank/DDBJ whole genome shotgun (WGS) entry which is preliminary data.</text>
</comment>
<feature type="domain" description="Plastocyanin-like" evidence="6">
    <location>
        <begin position="469"/>
        <end position="536"/>
    </location>
</feature>
<evidence type="ECO:0000256" key="4">
    <source>
        <dbReference type="SAM" id="SignalP"/>
    </source>
</evidence>
<dbReference type="GO" id="GO:0005507">
    <property type="term" value="F:copper ion binding"/>
    <property type="evidence" value="ECO:0007669"/>
    <property type="project" value="InterPro"/>
</dbReference>
<dbReference type="AlphaFoldDB" id="A0A7C3GKA6"/>
<dbReference type="InterPro" id="IPR034282">
    <property type="entry name" value="CuRO_2_CopA"/>
</dbReference>
<dbReference type="PANTHER" id="PTHR11709">
    <property type="entry name" value="MULTI-COPPER OXIDASE"/>
    <property type="match status" value="1"/>
</dbReference>
<keyword evidence="1" id="KW-0479">Metal-binding</keyword>
<evidence type="ECO:0000256" key="3">
    <source>
        <dbReference type="ARBA" id="ARBA00023008"/>
    </source>
</evidence>
<keyword evidence="3" id="KW-0186">Copper</keyword>
<dbReference type="PROSITE" id="PS51318">
    <property type="entry name" value="TAT"/>
    <property type="match status" value="1"/>
</dbReference>
<organism evidence="8">
    <name type="scientific">Hellea balneolensis</name>
    <dbReference type="NCBI Taxonomy" id="287478"/>
    <lineage>
        <taxon>Bacteria</taxon>
        <taxon>Pseudomonadati</taxon>
        <taxon>Pseudomonadota</taxon>
        <taxon>Alphaproteobacteria</taxon>
        <taxon>Maricaulales</taxon>
        <taxon>Robiginitomaculaceae</taxon>
        <taxon>Hellea</taxon>
    </lineage>
</organism>
<dbReference type="PANTHER" id="PTHR11709:SF394">
    <property type="entry name" value="FI03373P-RELATED"/>
    <property type="match status" value="1"/>
</dbReference>
<dbReference type="Gene3D" id="2.60.40.420">
    <property type="entry name" value="Cupredoxins - blue copper proteins"/>
    <property type="match status" value="3"/>
</dbReference>
<dbReference type="EMBL" id="DRMN01000055">
    <property type="protein sequence ID" value="HFB54437.1"/>
    <property type="molecule type" value="Genomic_DNA"/>
</dbReference>
<feature type="non-terminal residue" evidence="8">
    <location>
        <position position="544"/>
    </location>
</feature>
<evidence type="ECO:0000313" key="8">
    <source>
        <dbReference type="EMBL" id="HFB54437.1"/>
    </source>
</evidence>
<dbReference type="GO" id="GO:0042597">
    <property type="term" value="C:periplasmic space"/>
    <property type="evidence" value="ECO:0007669"/>
    <property type="project" value="InterPro"/>
</dbReference>